<keyword evidence="7 15" id="KW-0378">Hydrolase</keyword>
<dbReference type="EMBL" id="CACVKT020007992">
    <property type="protein sequence ID" value="CAC5412272.1"/>
    <property type="molecule type" value="Genomic_DNA"/>
</dbReference>
<gene>
    <name evidence="15" type="ORF">MCOR_45271</name>
</gene>
<dbReference type="Gene3D" id="2.60.40.3120">
    <property type="match status" value="1"/>
</dbReference>
<keyword evidence="16" id="KW-1185">Reference proteome</keyword>
<dbReference type="GO" id="GO:0004181">
    <property type="term" value="F:metallocarboxypeptidase activity"/>
    <property type="evidence" value="ECO:0007669"/>
    <property type="project" value="InterPro"/>
</dbReference>
<dbReference type="EC" id="3.4.17.24" evidence="11"/>
<dbReference type="InterPro" id="IPR040626">
    <property type="entry name" value="Pepdidase_M14_N"/>
</dbReference>
<dbReference type="InterPro" id="IPR016024">
    <property type="entry name" value="ARM-type_fold"/>
</dbReference>
<dbReference type="PANTHER" id="PTHR12756:SF11">
    <property type="entry name" value="CYTOSOLIC CARBOXYPEPTIDASE 1"/>
    <property type="match status" value="1"/>
</dbReference>
<evidence type="ECO:0000256" key="7">
    <source>
        <dbReference type="ARBA" id="ARBA00022801"/>
    </source>
</evidence>
<evidence type="ECO:0000256" key="9">
    <source>
        <dbReference type="ARBA" id="ARBA00023049"/>
    </source>
</evidence>
<protein>
    <recommendedName>
        <fullName evidence="11">tubulin-glutamate carboxypeptidase</fullName>
        <ecNumber evidence="11">3.4.17.24</ecNumber>
    </recommendedName>
</protein>
<dbReference type="PROSITE" id="PS52035">
    <property type="entry name" value="PEPTIDASE_M14"/>
    <property type="match status" value="1"/>
</dbReference>
<keyword evidence="15" id="KW-0121">Carboxypeptidase</keyword>
<dbReference type="Gene3D" id="1.25.10.10">
    <property type="entry name" value="Leucine-rich Repeat Variant"/>
    <property type="match status" value="1"/>
</dbReference>
<dbReference type="GO" id="GO:0008270">
    <property type="term" value="F:zinc ion binding"/>
    <property type="evidence" value="ECO:0007669"/>
    <property type="project" value="InterPro"/>
</dbReference>
<feature type="domain" description="Peptidase M14" evidence="14">
    <location>
        <begin position="844"/>
        <end position="1137"/>
    </location>
</feature>
<evidence type="ECO:0000256" key="6">
    <source>
        <dbReference type="ARBA" id="ARBA00022723"/>
    </source>
</evidence>
<name>A0A6J8DWY0_MYTCO</name>
<feature type="region of interest" description="Disordered" evidence="13">
    <location>
        <begin position="526"/>
        <end position="554"/>
    </location>
</feature>
<feature type="compositionally biased region" description="Acidic residues" evidence="13">
    <location>
        <begin position="373"/>
        <end position="384"/>
    </location>
</feature>
<keyword evidence="9" id="KW-0482">Metalloprotease</keyword>
<dbReference type="AlphaFoldDB" id="A0A6J8DWY0"/>
<sequence length="1226" mass="140332">MERSVGSRLIGLFQQLDKIGGKAAKNPSSTDDLQQIRYVTSKIYQLLNQQEKIHRDSVLKNAAQLDLILCTLRNCSDRAVVVNIIHILLELLGKTQVGKRSSALVSANTTNILLQCMVRETEDNVTNDDLLILAHQVLAKLSNKDRKFSTKARLHRTLLITLSLIKSNICQFKNLQCLLQVFKSYTNNSVNASYLGKHNSIPPMFRVIQQCGRKHTTVLKLALEILYNLTKSRNNAARTIGGEHVPHLLGLYQDWHQLDTKHRHVNIRKAILNILKNITNLKSGRKALADANGIQVLYDTAQDVIDCREMESLILLASVIMRKCCPRNKLPCDIRSPVKFELPESELYPESTRQEGSISYGSSSETPDSDSSSLEDDDDIDSDDERFKTDNSEETEDDQGEAPQPFKRNPDDLRMYDKFFPEIFEIEIKEDDDSDPSLIPPTSIYIPTGNFDNFMSSEAQHVKNSLYQREGTFLYSSRTSGYSSYESDYHDSYRPGRCDSATAINMKTGSSLFSLDLPQKGAIKKTIISQPKTSKKSKVGKKSNNNKKGVKKTSTTSYPDLLEFENEFENMNISQDQKDVDETGSSSEDEDTDLYFHDVLVYQDKACCTKGVYRFEKIGYPDLIGARGCPYLEPLYRRKFGVQRAKVFEDIDRMIHPEHVIDRDVYDVDATIKRCGSTYCNRNSNLSNRDELRIGSQLDAVGANSLRFNAQFECGNLRKAIWVREFEYDLILNPDVNTNHHHQWFYFEVSNMIADIPYRFNIVNCEKLNSQFNFGMKPVMFSVTESIEGRPFWSRVGTDICYYKNHFTRSAQATGGVKGKTYFTATFTVKFKHNKDICYMAYHFPYTYTTLQTHIQIWDRSTDHSQIFFRNQTFCQTISGNNVPVLTVTAQPKSHSRDNVEEVRSRPYIFLSGRVHPGESNSSWVMKGTIDFLLSKKPAAQQLRENFIFKIVPMLNPDGVINGNHRCSLAAEDLNRRWDNPCPKLHPTIYHTKGLLQYLQMINKSPLVYCDYHGHSRRKNIFLYGCSPTMSWIQNDSENPATTGNRLEDNAYKTLPRILHLTSPVFSWPNCSFLVEKAKETTARVVVWRQIGVLRSYTMESTYCGIDRDGKFKDQHITTSMMEDMGQKFSEALIRTRTKYTTENMVSFPPLPDSQQNLGATAQDPDLLGDDDDLDETIHRRQTLHRREEDENLYSGGEDIDDMNEESSEEEMYGDDDEENFADDQS</sequence>
<dbReference type="PANTHER" id="PTHR12756">
    <property type="entry name" value="CYTOSOLIC CARBOXYPEPTIDASE"/>
    <property type="match status" value="1"/>
</dbReference>
<comment type="catalytic activity">
    <reaction evidence="10">
        <text>C-terminal L-alpha-aminoacyl-L-glutamyl-L-glutamyl-[tubulin] + H2O = C-terminal L-alpha-aminoacyl-L-glutamyl-[tubulin] + L-glutamate</text>
        <dbReference type="Rhea" id="RHEA:63792"/>
        <dbReference type="Rhea" id="RHEA-COMP:16435"/>
        <dbReference type="Rhea" id="RHEA-COMP:16436"/>
        <dbReference type="ChEBI" id="CHEBI:15377"/>
        <dbReference type="ChEBI" id="CHEBI:29985"/>
        <dbReference type="ChEBI" id="CHEBI:149555"/>
        <dbReference type="ChEBI" id="CHEBI:149556"/>
        <dbReference type="EC" id="3.4.17.24"/>
    </reaction>
    <physiologicalReaction direction="left-to-right" evidence="10">
        <dbReference type="Rhea" id="RHEA:63793"/>
    </physiologicalReaction>
</comment>
<reference evidence="15 16" key="1">
    <citation type="submission" date="2020-06" db="EMBL/GenBank/DDBJ databases">
        <authorList>
            <person name="Li R."/>
            <person name="Bekaert M."/>
        </authorList>
    </citation>
    <scope>NUCLEOTIDE SEQUENCE [LARGE SCALE GENOMIC DNA]</scope>
    <source>
        <strain evidence="16">wild</strain>
    </source>
</reference>
<evidence type="ECO:0000256" key="2">
    <source>
        <dbReference type="ARBA" id="ARBA00004496"/>
    </source>
</evidence>
<keyword evidence="5" id="KW-0645">Protease</keyword>
<evidence type="ECO:0000259" key="14">
    <source>
        <dbReference type="PROSITE" id="PS52035"/>
    </source>
</evidence>
<evidence type="ECO:0000256" key="12">
    <source>
        <dbReference type="PROSITE-ProRule" id="PRU01379"/>
    </source>
</evidence>
<keyword evidence="6" id="KW-0479">Metal-binding</keyword>
<dbReference type="OrthoDB" id="10253041at2759"/>
<dbReference type="Pfam" id="PF25571">
    <property type="entry name" value="TPR_CCP1_N"/>
    <property type="match status" value="1"/>
</dbReference>
<dbReference type="CDD" id="cd06906">
    <property type="entry name" value="M14_Nna1"/>
    <property type="match status" value="1"/>
</dbReference>
<dbReference type="Proteomes" id="UP000507470">
    <property type="component" value="Unassembled WGS sequence"/>
</dbReference>
<dbReference type="SUPFAM" id="SSF48371">
    <property type="entry name" value="ARM repeat"/>
    <property type="match status" value="1"/>
</dbReference>
<dbReference type="InterPro" id="IPR050821">
    <property type="entry name" value="Cytosolic_carboxypeptidase"/>
</dbReference>
<evidence type="ECO:0000256" key="5">
    <source>
        <dbReference type="ARBA" id="ARBA00022670"/>
    </source>
</evidence>
<evidence type="ECO:0000313" key="16">
    <source>
        <dbReference type="Proteomes" id="UP000507470"/>
    </source>
</evidence>
<keyword evidence="4" id="KW-0963">Cytoplasm</keyword>
<dbReference type="Pfam" id="PF18027">
    <property type="entry name" value="Pepdidase_M14_N"/>
    <property type="match status" value="1"/>
</dbReference>
<feature type="active site" description="Proton donor/acceptor" evidence="12">
    <location>
        <position position="1100"/>
    </location>
</feature>
<feature type="compositionally biased region" description="Basic residues" evidence="13">
    <location>
        <begin position="533"/>
        <end position="551"/>
    </location>
</feature>
<keyword evidence="8" id="KW-0862">Zinc</keyword>
<evidence type="ECO:0000256" key="4">
    <source>
        <dbReference type="ARBA" id="ARBA00022490"/>
    </source>
</evidence>
<evidence type="ECO:0000256" key="1">
    <source>
        <dbReference type="ARBA" id="ARBA00001947"/>
    </source>
</evidence>
<evidence type="ECO:0000313" key="15">
    <source>
        <dbReference type="EMBL" id="CAC5412272.1"/>
    </source>
</evidence>
<feature type="compositionally biased region" description="Low complexity" evidence="13">
    <location>
        <begin position="359"/>
        <end position="372"/>
    </location>
</feature>
<comment type="subcellular location">
    <subcellularLocation>
        <location evidence="2">Cytoplasm</location>
    </subcellularLocation>
</comment>
<evidence type="ECO:0000256" key="11">
    <source>
        <dbReference type="ARBA" id="ARBA00026108"/>
    </source>
</evidence>
<evidence type="ECO:0000256" key="8">
    <source>
        <dbReference type="ARBA" id="ARBA00022833"/>
    </source>
</evidence>
<proteinExistence type="inferred from homology"/>
<dbReference type="GO" id="GO:0006508">
    <property type="term" value="P:proteolysis"/>
    <property type="evidence" value="ECO:0007669"/>
    <property type="project" value="UniProtKB-KW"/>
</dbReference>
<accession>A0A6J8DWY0</accession>
<evidence type="ECO:0000256" key="3">
    <source>
        <dbReference type="ARBA" id="ARBA00005988"/>
    </source>
</evidence>
<feature type="region of interest" description="Disordered" evidence="13">
    <location>
        <begin position="345"/>
        <end position="412"/>
    </location>
</feature>
<organism evidence="15 16">
    <name type="scientific">Mytilus coruscus</name>
    <name type="common">Sea mussel</name>
    <dbReference type="NCBI Taxonomy" id="42192"/>
    <lineage>
        <taxon>Eukaryota</taxon>
        <taxon>Metazoa</taxon>
        <taxon>Spiralia</taxon>
        <taxon>Lophotrochozoa</taxon>
        <taxon>Mollusca</taxon>
        <taxon>Bivalvia</taxon>
        <taxon>Autobranchia</taxon>
        <taxon>Pteriomorphia</taxon>
        <taxon>Mytilida</taxon>
        <taxon>Mytiloidea</taxon>
        <taxon>Mytilidae</taxon>
        <taxon>Mytilinae</taxon>
        <taxon>Mytilus</taxon>
    </lineage>
</organism>
<dbReference type="SUPFAM" id="SSF53187">
    <property type="entry name" value="Zn-dependent exopeptidases"/>
    <property type="match status" value="1"/>
</dbReference>
<dbReference type="Pfam" id="PF00246">
    <property type="entry name" value="Peptidase_M14"/>
    <property type="match status" value="1"/>
</dbReference>
<dbReference type="InterPro" id="IPR033852">
    <property type="entry name" value="CBPC1/4"/>
</dbReference>
<evidence type="ECO:0000256" key="13">
    <source>
        <dbReference type="SAM" id="MobiDB-lite"/>
    </source>
</evidence>
<feature type="compositionally biased region" description="Acidic residues" evidence="13">
    <location>
        <begin position="1198"/>
        <end position="1226"/>
    </location>
</feature>
<evidence type="ECO:0000256" key="10">
    <source>
        <dbReference type="ARBA" id="ARBA00024524"/>
    </source>
</evidence>
<dbReference type="Gene3D" id="3.40.630.10">
    <property type="entry name" value="Zn peptidases"/>
    <property type="match status" value="1"/>
</dbReference>
<comment type="similarity">
    <text evidence="3 12">Belongs to the peptidase M14 family.</text>
</comment>
<dbReference type="InterPro" id="IPR011989">
    <property type="entry name" value="ARM-like"/>
</dbReference>
<comment type="cofactor">
    <cofactor evidence="1">
        <name>Zn(2+)</name>
        <dbReference type="ChEBI" id="CHEBI:29105"/>
    </cofactor>
</comment>
<feature type="region of interest" description="Disordered" evidence="13">
    <location>
        <begin position="1144"/>
        <end position="1226"/>
    </location>
</feature>
<dbReference type="InterPro" id="IPR000834">
    <property type="entry name" value="Peptidase_M14"/>
</dbReference>
<dbReference type="GO" id="GO:0005737">
    <property type="term" value="C:cytoplasm"/>
    <property type="evidence" value="ECO:0007669"/>
    <property type="project" value="UniProtKB-SubCell"/>
</dbReference>